<evidence type="ECO:0000313" key="16">
    <source>
        <dbReference type="EMBL" id="RDJ29807.1"/>
    </source>
</evidence>
<keyword evidence="4" id="KW-0597">Phosphoprotein</keyword>
<dbReference type="AlphaFoldDB" id="A0A370LCV8"/>
<keyword evidence="17" id="KW-1185">Reference proteome</keyword>
<dbReference type="Gene3D" id="1.10.287.130">
    <property type="match status" value="1"/>
</dbReference>
<dbReference type="CDD" id="cd00082">
    <property type="entry name" value="HisKA"/>
    <property type="match status" value="1"/>
</dbReference>
<evidence type="ECO:0000256" key="13">
    <source>
        <dbReference type="SAM" id="Phobius"/>
    </source>
</evidence>
<evidence type="ECO:0000259" key="15">
    <source>
        <dbReference type="PROSITE" id="PS50112"/>
    </source>
</evidence>
<keyword evidence="11" id="KW-0902">Two-component regulatory system</keyword>
<dbReference type="InterPro" id="IPR003661">
    <property type="entry name" value="HisK_dim/P_dom"/>
</dbReference>
<dbReference type="PANTHER" id="PTHR42878">
    <property type="entry name" value="TWO-COMPONENT HISTIDINE KINASE"/>
    <property type="match status" value="1"/>
</dbReference>
<dbReference type="Pfam" id="PF00512">
    <property type="entry name" value="HisKA"/>
    <property type="match status" value="1"/>
</dbReference>
<dbReference type="GO" id="GO:0007234">
    <property type="term" value="P:osmosensory signaling via phosphorelay pathway"/>
    <property type="evidence" value="ECO:0007669"/>
    <property type="project" value="TreeGrafter"/>
</dbReference>
<evidence type="ECO:0000256" key="12">
    <source>
        <dbReference type="ARBA" id="ARBA00023136"/>
    </source>
</evidence>
<dbReference type="GO" id="GO:0000156">
    <property type="term" value="F:phosphorelay response regulator activity"/>
    <property type="evidence" value="ECO:0007669"/>
    <property type="project" value="TreeGrafter"/>
</dbReference>
<protein>
    <recommendedName>
        <fullName evidence="3">histidine kinase</fullName>
        <ecNumber evidence="3">2.7.13.3</ecNumber>
    </recommendedName>
</protein>
<dbReference type="GO" id="GO:0016020">
    <property type="term" value="C:membrane"/>
    <property type="evidence" value="ECO:0007669"/>
    <property type="project" value="UniProtKB-SubCell"/>
</dbReference>
<dbReference type="InterPro" id="IPR005467">
    <property type="entry name" value="His_kinase_dom"/>
</dbReference>
<evidence type="ECO:0000256" key="4">
    <source>
        <dbReference type="ARBA" id="ARBA00022553"/>
    </source>
</evidence>
<evidence type="ECO:0000256" key="6">
    <source>
        <dbReference type="ARBA" id="ARBA00022692"/>
    </source>
</evidence>
<dbReference type="CDD" id="cd00130">
    <property type="entry name" value="PAS"/>
    <property type="match status" value="1"/>
</dbReference>
<dbReference type="InterPro" id="IPR035965">
    <property type="entry name" value="PAS-like_dom_sf"/>
</dbReference>
<dbReference type="InterPro" id="IPR036097">
    <property type="entry name" value="HisK_dim/P_sf"/>
</dbReference>
<keyword evidence="9" id="KW-0067">ATP-binding</keyword>
<dbReference type="NCBIfam" id="TIGR00229">
    <property type="entry name" value="sensory_box"/>
    <property type="match status" value="1"/>
</dbReference>
<keyword evidence="5" id="KW-0808">Transferase</keyword>
<evidence type="ECO:0000256" key="8">
    <source>
        <dbReference type="ARBA" id="ARBA00022777"/>
    </source>
</evidence>
<organism evidence="16 17">
    <name type="scientific">Bosea caraganae</name>
    <dbReference type="NCBI Taxonomy" id="2763117"/>
    <lineage>
        <taxon>Bacteria</taxon>
        <taxon>Pseudomonadati</taxon>
        <taxon>Pseudomonadota</taxon>
        <taxon>Alphaproteobacteria</taxon>
        <taxon>Hyphomicrobiales</taxon>
        <taxon>Boseaceae</taxon>
        <taxon>Bosea</taxon>
    </lineage>
</organism>
<dbReference type="FunFam" id="3.30.565.10:FF:000006">
    <property type="entry name" value="Sensor histidine kinase WalK"/>
    <property type="match status" value="1"/>
</dbReference>
<dbReference type="RefSeq" id="WP_114827919.1">
    <property type="nucleotide sequence ID" value="NZ_QQTO01000019.1"/>
</dbReference>
<dbReference type="Proteomes" id="UP000255207">
    <property type="component" value="Unassembled WGS sequence"/>
</dbReference>
<dbReference type="InterPro" id="IPR003594">
    <property type="entry name" value="HATPase_dom"/>
</dbReference>
<dbReference type="SMART" id="SM00388">
    <property type="entry name" value="HisKA"/>
    <property type="match status" value="1"/>
</dbReference>
<dbReference type="EC" id="2.7.13.3" evidence="3"/>
<evidence type="ECO:0000256" key="11">
    <source>
        <dbReference type="ARBA" id="ARBA00023012"/>
    </source>
</evidence>
<dbReference type="InterPro" id="IPR050351">
    <property type="entry name" value="BphY/WalK/GraS-like"/>
</dbReference>
<sequence>MTRRWRRLELAATVAAILVFAALLGWALLRLVNVERAMHRAFGEDAAYALSQAQFELQELTRIAALGPAAELSGQFDIAVSRLVLLREGDLGSKLAALGFPGEAGRIEAALLKLEPLLVRQPGPELGAAFSTALSGPVENLRNMANTNVLSERNRLGQQRDAYRLTLYEIIACILGILLTGCFLVARLLHNLGRAEAADETLRQEKHFLHLLIESSKEGIVAFDKDLRCTHWNSAMAAIFRRPASEVVGADLRKAFPFPEDHVVSRMLRQTLAGEDFYMSEHLMPGTSMYLEKASFPVRSRGEVVGGVVIIRDVTVRALAQHELARHHEELEHQVEERTASLNHTQVQLRSAINTAPDGFAAFDADGRLIVANEVAAEMFKAEPGLFAPGTPLDSVLARTGFPQAGTLSAEERRAVELLRPQGVWLLASLNRAADGSSVLRFADVTTYKHAAAALQSALAQEQSLRQLYTGFVSMVSHQFRTPLAIIDSGAQRMQRRGATMTAGEIETRTGKIRHAAMRLARLVDNTLNAARLDAGEIDFHPRPCDLAQLISDVCERQQELTPHRRFDLALANLPERVSCDALLMDQALANLVSNAAKYSPDDQPIIVDAATDDRSVTLTVRDRGIGIPEDEIPRLFERFFRARTAAGIEGTGMGLHFAREIVHLHGGSISVSSRQGHGAAFTVTLPRERRTGV</sequence>
<dbReference type="Pfam" id="PF12860">
    <property type="entry name" value="PAS_7"/>
    <property type="match status" value="1"/>
</dbReference>
<dbReference type="SUPFAM" id="SSF55785">
    <property type="entry name" value="PYP-like sensor domain (PAS domain)"/>
    <property type="match status" value="2"/>
</dbReference>
<accession>A0A370LCV8</accession>
<feature type="transmembrane region" description="Helical" evidence="13">
    <location>
        <begin position="165"/>
        <end position="186"/>
    </location>
</feature>
<evidence type="ECO:0000256" key="5">
    <source>
        <dbReference type="ARBA" id="ARBA00022679"/>
    </source>
</evidence>
<dbReference type="GO" id="GO:0030295">
    <property type="term" value="F:protein kinase activator activity"/>
    <property type="evidence" value="ECO:0007669"/>
    <property type="project" value="TreeGrafter"/>
</dbReference>
<evidence type="ECO:0000313" key="17">
    <source>
        <dbReference type="Proteomes" id="UP000255207"/>
    </source>
</evidence>
<evidence type="ECO:0000259" key="14">
    <source>
        <dbReference type="PROSITE" id="PS50109"/>
    </source>
</evidence>
<comment type="subcellular location">
    <subcellularLocation>
        <location evidence="2">Membrane</location>
        <topology evidence="2">Multi-pass membrane protein</topology>
    </subcellularLocation>
</comment>
<reference evidence="17" key="1">
    <citation type="submission" date="2018-07" db="EMBL/GenBank/DDBJ databases">
        <authorList>
            <person name="Safronova V.I."/>
            <person name="Chirak E.R."/>
            <person name="Sazanova A.L."/>
        </authorList>
    </citation>
    <scope>NUCLEOTIDE SEQUENCE [LARGE SCALE GENOMIC DNA]</scope>
    <source>
        <strain evidence="17">RCAM04685</strain>
    </source>
</reference>
<comment type="caution">
    <text evidence="16">The sequence shown here is derived from an EMBL/GenBank/DDBJ whole genome shotgun (WGS) entry which is preliminary data.</text>
</comment>
<dbReference type="Gene3D" id="3.30.450.20">
    <property type="entry name" value="PAS domain"/>
    <property type="match status" value="2"/>
</dbReference>
<evidence type="ECO:0000256" key="10">
    <source>
        <dbReference type="ARBA" id="ARBA00022989"/>
    </source>
</evidence>
<dbReference type="PROSITE" id="PS50109">
    <property type="entry name" value="HIS_KIN"/>
    <property type="match status" value="1"/>
</dbReference>
<name>A0A370LCV8_9HYPH</name>
<feature type="transmembrane region" description="Helical" evidence="13">
    <location>
        <begin position="12"/>
        <end position="32"/>
    </location>
</feature>
<dbReference type="PRINTS" id="PR00344">
    <property type="entry name" value="BCTRLSENSOR"/>
</dbReference>
<dbReference type="SMART" id="SM00091">
    <property type="entry name" value="PAS"/>
    <property type="match status" value="2"/>
</dbReference>
<dbReference type="Pfam" id="PF02518">
    <property type="entry name" value="HATPase_c"/>
    <property type="match status" value="1"/>
</dbReference>
<dbReference type="GO" id="GO:0000155">
    <property type="term" value="F:phosphorelay sensor kinase activity"/>
    <property type="evidence" value="ECO:0007669"/>
    <property type="project" value="InterPro"/>
</dbReference>
<proteinExistence type="predicted"/>
<feature type="domain" description="Histidine kinase" evidence="14">
    <location>
        <begin position="475"/>
        <end position="690"/>
    </location>
</feature>
<evidence type="ECO:0000256" key="3">
    <source>
        <dbReference type="ARBA" id="ARBA00012438"/>
    </source>
</evidence>
<gene>
    <name evidence="16" type="ORF">DWE98_04575</name>
</gene>
<dbReference type="Pfam" id="PF08448">
    <property type="entry name" value="PAS_4"/>
    <property type="match status" value="1"/>
</dbReference>
<keyword evidence="12 13" id="KW-0472">Membrane</keyword>
<dbReference type="Gene3D" id="3.30.565.10">
    <property type="entry name" value="Histidine kinase-like ATPase, C-terminal domain"/>
    <property type="match status" value="1"/>
</dbReference>
<keyword evidence="6 13" id="KW-0812">Transmembrane</keyword>
<dbReference type="InterPro" id="IPR013656">
    <property type="entry name" value="PAS_4"/>
</dbReference>
<dbReference type="CDD" id="cd00075">
    <property type="entry name" value="HATPase"/>
    <property type="match status" value="1"/>
</dbReference>
<evidence type="ECO:0000256" key="7">
    <source>
        <dbReference type="ARBA" id="ARBA00022741"/>
    </source>
</evidence>
<dbReference type="PANTHER" id="PTHR42878:SF7">
    <property type="entry name" value="SENSOR HISTIDINE KINASE GLRK"/>
    <property type="match status" value="1"/>
</dbReference>
<keyword evidence="10 13" id="KW-1133">Transmembrane helix</keyword>
<dbReference type="InterPro" id="IPR000014">
    <property type="entry name" value="PAS"/>
</dbReference>
<dbReference type="SUPFAM" id="SSF47384">
    <property type="entry name" value="Homodimeric domain of signal transducing histidine kinase"/>
    <property type="match status" value="1"/>
</dbReference>
<keyword evidence="8" id="KW-0418">Kinase</keyword>
<comment type="catalytic activity">
    <reaction evidence="1">
        <text>ATP + protein L-histidine = ADP + protein N-phospho-L-histidine.</text>
        <dbReference type="EC" id="2.7.13.3"/>
    </reaction>
</comment>
<keyword evidence="7" id="KW-0547">Nucleotide-binding</keyword>
<evidence type="ECO:0000256" key="1">
    <source>
        <dbReference type="ARBA" id="ARBA00000085"/>
    </source>
</evidence>
<dbReference type="OrthoDB" id="9806130at2"/>
<dbReference type="SUPFAM" id="SSF55874">
    <property type="entry name" value="ATPase domain of HSP90 chaperone/DNA topoisomerase II/histidine kinase"/>
    <property type="match status" value="1"/>
</dbReference>
<dbReference type="InterPro" id="IPR036890">
    <property type="entry name" value="HATPase_C_sf"/>
</dbReference>
<feature type="domain" description="PAS" evidence="15">
    <location>
        <begin position="205"/>
        <end position="262"/>
    </location>
</feature>
<dbReference type="PROSITE" id="PS50112">
    <property type="entry name" value="PAS"/>
    <property type="match status" value="1"/>
</dbReference>
<dbReference type="EMBL" id="QQTP01000001">
    <property type="protein sequence ID" value="RDJ29807.1"/>
    <property type="molecule type" value="Genomic_DNA"/>
</dbReference>
<dbReference type="SMART" id="SM00387">
    <property type="entry name" value="HATPase_c"/>
    <property type="match status" value="1"/>
</dbReference>
<dbReference type="InterPro" id="IPR004358">
    <property type="entry name" value="Sig_transdc_His_kin-like_C"/>
</dbReference>
<evidence type="ECO:0000256" key="2">
    <source>
        <dbReference type="ARBA" id="ARBA00004141"/>
    </source>
</evidence>
<evidence type="ECO:0000256" key="9">
    <source>
        <dbReference type="ARBA" id="ARBA00022840"/>
    </source>
</evidence>